<feature type="region of interest" description="Disordered" evidence="1">
    <location>
        <begin position="78"/>
        <end position="109"/>
    </location>
</feature>
<dbReference type="GO" id="GO:0005886">
    <property type="term" value="C:plasma membrane"/>
    <property type="evidence" value="ECO:0007669"/>
    <property type="project" value="TreeGrafter"/>
</dbReference>
<accession>A0AAN9D5N4</accession>
<evidence type="ECO:0000313" key="4">
    <source>
        <dbReference type="Proteomes" id="UP001364617"/>
    </source>
</evidence>
<keyword evidence="4" id="KW-1185">Reference proteome</keyword>
<dbReference type="Pfam" id="PF13676">
    <property type="entry name" value="TIR_2"/>
    <property type="match status" value="1"/>
</dbReference>
<dbReference type="Proteomes" id="UP001364617">
    <property type="component" value="Unassembled WGS sequence"/>
</dbReference>
<feature type="domain" description="TIR" evidence="2">
    <location>
        <begin position="114"/>
        <end position="264"/>
    </location>
</feature>
<dbReference type="GO" id="GO:0005737">
    <property type="term" value="C:cytoplasm"/>
    <property type="evidence" value="ECO:0007669"/>
    <property type="project" value="TreeGrafter"/>
</dbReference>
<dbReference type="SMART" id="SM00255">
    <property type="entry name" value="TIR"/>
    <property type="match status" value="1"/>
</dbReference>
<dbReference type="GO" id="GO:0034142">
    <property type="term" value="P:toll-like receptor 4 signaling pathway"/>
    <property type="evidence" value="ECO:0007669"/>
    <property type="project" value="TreeGrafter"/>
</dbReference>
<dbReference type="PROSITE" id="PS50104">
    <property type="entry name" value="TIR"/>
    <property type="match status" value="1"/>
</dbReference>
<protein>
    <recommendedName>
        <fullName evidence="2">TIR domain-containing protein</fullName>
    </recommendedName>
</protein>
<dbReference type="GO" id="GO:0032760">
    <property type="term" value="P:positive regulation of tumor necrosis factor production"/>
    <property type="evidence" value="ECO:0007669"/>
    <property type="project" value="TreeGrafter"/>
</dbReference>
<sequence length="264" mass="29854">MPSDGVNFLKYLLHQSLRRPALSLHPTATFISLKGWRRMEENRASSIMGWFRQRFGKQRNESNQSKASTCSQKCSHLNTTSISSSSSKPSTSAKPPASETPLPSVLSSSSRSSRRYDVCVCHTEKDIDLAQSLACFLEDPCKGLRCFLQDRDCPLGGAVSTEILQAVRDSHCWVLLLTPHFLKDEWCLYQMHQVLSEGPVSQRIIPAVINMTRSHIPLELRFLFTVDLNANKEFGYSQVYKTVLQYLKDMCEKEKPSNESQSNS</sequence>
<evidence type="ECO:0000259" key="2">
    <source>
        <dbReference type="PROSITE" id="PS50104"/>
    </source>
</evidence>
<evidence type="ECO:0000256" key="1">
    <source>
        <dbReference type="SAM" id="MobiDB-lite"/>
    </source>
</evidence>
<name>A0AAN9D5N4_9TELE</name>
<dbReference type="InterPro" id="IPR017279">
    <property type="entry name" value="Tol-interleuk_rcpt_adapt_Tirap"/>
</dbReference>
<proteinExistence type="predicted"/>
<reference evidence="3 4" key="1">
    <citation type="submission" date="2024-02" db="EMBL/GenBank/DDBJ databases">
        <title>Chromosome-level genome assembly of the Eurasian Minnow (Phoxinus phoxinus).</title>
        <authorList>
            <person name="Oriowo T.O."/>
            <person name="Martin S."/>
            <person name="Stange M."/>
            <person name="Chrysostomakis Y."/>
            <person name="Brown T."/>
            <person name="Winkler S."/>
            <person name="Kukowka S."/>
            <person name="Myers E.W."/>
            <person name="Bohne A."/>
        </authorList>
    </citation>
    <scope>NUCLEOTIDE SEQUENCE [LARGE SCALE GENOMIC DNA]</scope>
    <source>
        <strain evidence="3">ZFMK-TIS-60720</strain>
        <tissue evidence="3">Whole Organism</tissue>
    </source>
</reference>
<dbReference type="PANTHER" id="PTHR22662">
    <property type="entry name" value="TIRAP"/>
    <property type="match status" value="1"/>
</dbReference>
<dbReference type="Gene3D" id="3.40.50.10140">
    <property type="entry name" value="Toll/interleukin-1 receptor homology (TIR) domain"/>
    <property type="match status" value="1"/>
</dbReference>
<dbReference type="InterPro" id="IPR000157">
    <property type="entry name" value="TIR_dom"/>
</dbReference>
<comment type="caution">
    <text evidence="3">The sequence shown here is derived from an EMBL/GenBank/DDBJ whole genome shotgun (WGS) entry which is preliminary data.</text>
</comment>
<dbReference type="PANTHER" id="PTHR22662:SF0">
    <property type="entry name" value="TOLL_INTERLEUKIN-1 RECEPTOR DOMAIN-CONTAINING ADAPTER PROTEIN"/>
    <property type="match status" value="1"/>
</dbReference>
<dbReference type="AlphaFoldDB" id="A0AAN9D5N4"/>
<evidence type="ECO:0000313" key="3">
    <source>
        <dbReference type="EMBL" id="KAK7160885.1"/>
    </source>
</evidence>
<dbReference type="GO" id="GO:2000343">
    <property type="term" value="P:positive regulation of chemokine (C-X-C motif) ligand 2 production"/>
    <property type="evidence" value="ECO:0007669"/>
    <property type="project" value="TreeGrafter"/>
</dbReference>
<dbReference type="InterPro" id="IPR035897">
    <property type="entry name" value="Toll_tir_struct_dom_sf"/>
</dbReference>
<dbReference type="GO" id="GO:0043123">
    <property type="term" value="P:positive regulation of canonical NF-kappaB signal transduction"/>
    <property type="evidence" value="ECO:0007669"/>
    <property type="project" value="TreeGrafter"/>
</dbReference>
<feature type="compositionally biased region" description="Low complexity" evidence="1">
    <location>
        <begin position="79"/>
        <end position="109"/>
    </location>
</feature>
<organism evidence="3 4">
    <name type="scientific">Phoxinus phoxinus</name>
    <name type="common">Eurasian minnow</name>
    <dbReference type="NCBI Taxonomy" id="58324"/>
    <lineage>
        <taxon>Eukaryota</taxon>
        <taxon>Metazoa</taxon>
        <taxon>Chordata</taxon>
        <taxon>Craniata</taxon>
        <taxon>Vertebrata</taxon>
        <taxon>Euteleostomi</taxon>
        <taxon>Actinopterygii</taxon>
        <taxon>Neopterygii</taxon>
        <taxon>Teleostei</taxon>
        <taxon>Ostariophysi</taxon>
        <taxon>Cypriniformes</taxon>
        <taxon>Leuciscidae</taxon>
        <taxon>Phoxininae</taxon>
        <taxon>Phoxinus</taxon>
    </lineage>
</organism>
<dbReference type="SUPFAM" id="SSF52200">
    <property type="entry name" value="Toll/Interleukin receptor TIR domain"/>
    <property type="match status" value="1"/>
</dbReference>
<dbReference type="GO" id="GO:0035662">
    <property type="term" value="F:Toll-like receptor 4 binding"/>
    <property type="evidence" value="ECO:0007669"/>
    <property type="project" value="TreeGrafter"/>
</dbReference>
<dbReference type="EMBL" id="JAYKXH010000008">
    <property type="protein sequence ID" value="KAK7160885.1"/>
    <property type="molecule type" value="Genomic_DNA"/>
</dbReference>
<gene>
    <name evidence="3" type="ORF">R3I93_008526</name>
</gene>
<dbReference type="GO" id="GO:0035663">
    <property type="term" value="F:Toll-like receptor 2 binding"/>
    <property type="evidence" value="ECO:0007669"/>
    <property type="project" value="TreeGrafter"/>
</dbReference>